<dbReference type="Gene3D" id="1.10.10.10">
    <property type="entry name" value="Winged helix-like DNA-binding domain superfamily/Winged helix DNA-binding domain"/>
    <property type="match status" value="1"/>
</dbReference>
<dbReference type="SUPFAM" id="SSF46785">
    <property type="entry name" value="Winged helix' DNA-binding domain"/>
    <property type="match status" value="1"/>
</dbReference>
<keyword evidence="1" id="KW-0805">Transcription regulation</keyword>
<evidence type="ECO:0000256" key="2">
    <source>
        <dbReference type="ARBA" id="ARBA00023125"/>
    </source>
</evidence>
<dbReference type="KEGG" id="sdyn:Mal52_60470"/>
<dbReference type="InterPro" id="IPR036388">
    <property type="entry name" value="WH-like_DNA-bd_sf"/>
</dbReference>
<dbReference type="InterPro" id="IPR008920">
    <property type="entry name" value="TF_FadR/GntR_C"/>
</dbReference>
<sequence length="238" mass="26916">MTRMLGVPAATCRPQTKCDHGQRRKMVAELLLSEIFQGKLRAGQHLVIKDLSQRFQVSSTPIREALVQLEGTGIIDFAPNCGAVVRQLSIADVEEVCQVRRALECEATQHACGRIDLTRLHELAESLRSMEKVKRRNGSFVEKARILDSSLHDLIAESCGNRFLAMEISRLKLLFRAFRDAAWDERIAINDYYRFTEEASEHLAIVDALIAGNAKQSARAMERHIRSGVKYWSRGLPR</sequence>
<keyword evidence="6" id="KW-1185">Reference proteome</keyword>
<dbReference type="GO" id="GO:0003677">
    <property type="term" value="F:DNA binding"/>
    <property type="evidence" value="ECO:0007669"/>
    <property type="project" value="UniProtKB-KW"/>
</dbReference>
<dbReference type="Gene3D" id="1.20.120.530">
    <property type="entry name" value="GntR ligand-binding domain-like"/>
    <property type="match status" value="1"/>
</dbReference>
<dbReference type="SMART" id="SM00345">
    <property type="entry name" value="HTH_GNTR"/>
    <property type="match status" value="1"/>
</dbReference>
<protein>
    <submittedName>
        <fullName evidence="5">Putative HTH-type transcriptional regulator YdfH</fullName>
    </submittedName>
</protein>
<feature type="domain" description="HTH gntR-type" evidence="4">
    <location>
        <begin position="21"/>
        <end position="88"/>
    </location>
</feature>
<dbReference type="PANTHER" id="PTHR43537">
    <property type="entry name" value="TRANSCRIPTIONAL REGULATOR, GNTR FAMILY"/>
    <property type="match status" value="1"/>
</dbReference>
<gene>
    <name evidence="5" type="primary">ydfH_2</name>
    <name evidence="5" type="ORF">Mal52_60470</name>
</gene>
<name>A0A517ZYG6_9PLAN</name>
<dbReference type="Proteomes" id="UP000319383">
    <property type="component" value="Chromosome"/>
</dbReference>
<dbReference type="SMART" id="SM00895">
    <property type="entry name" value="FCD"/>
    <property type="match status" value="1"/>
</dbReference>
<dbReference type="InterPro" id="IPR011711">
    <property type="entry name" value="GntR_C"/>
</dbReference>
<dbReference type="EMBL" id="CP036276">
    <property type="protein sequence ID" value="QDU47515.1"/>
    <property type="molecule type" value="Genomic_DNA"/>
</dbReference>
<dbReference type="SUPFAM" id="SSF48008">
    <property type="entry name" value="GntR ligand-binding domain-like"/>
    <property type="match status" value="1"/>
</dbReference>
<dbReference type="Pfam" id="PF00392">
    <property type="entry name" value="GntR"/>
    <property type="match status" value="1"/>
</dbReference>
<dbReference type="GO" id="GO:0003700">
    <property type="term" value="F:DNA-binding transcription factor activity"/>
    <property type="evidence" value="ECO:0007669"/>
    <property type="project" value="InterPro"/>
</dbReference>
<dbReference type="InterPro" id="IPR000524">
    <property type="entry name" value="Tscrpt_reg_HTH_GntR"/>
</dbReference>
<dbReference type="PANTHER" id="PTHR43537:SF51">
    <property type="entry name" value="HTH-TYPE TRANSCRIPTIONAL REGULATOR LGOR-RELATED"/>
    <property type="match status" value="1"/>
</dbReference>
<evidence type="ECO:0000256" key="1">
    <source>
        <dbReference type="ARBA" id="ARBA00023015"/>
    </source>
</evidence>
<accession>A0A517ZYG6</accession>
<dbReference type="InterPro" id="IPR036390">
    <property type="entry name" value="WH_DNA-bd_sf"/>
</dbReference>
<evidence type="ECO:0000313" key="6">
    <source>
        <dbReference type="Proteomes" id="UP000319383"/>
    </source>
</evidence>
<dbReference type="RefSeq" id="WP_197534542.1">
    <property type="nucleotide sequence ID" value="NZ_CP036276.1"/>
</dbReference>
<reference evidence="5 6" key="1">
    <citation type="submission" date="2019-02" db="EMBL/GenBank/DDBJ databases">
        <title>Deep-cultivation of Planctomycetes and their phenomic and genomic characterization uncovers novel biology.</title>
        <authorList>
            <person name="Wiegand S."/>
            <person name="Jogler M."/>
            <person name="Boedeker C."/>
            <person name="Pinto D."/>
            <person name="Vollmers J."/>
            <person name="Rivas-Marin E."/>
            <person name="Kohn T."/>
            <person name="Peeters S.H."/>
            <person name="Heuer A."/>
            <person name="Rast P."/>
            <person name="Oberbeckmann S."/>
            <person name="Bunk B."/>
            <person name="Jeske O."/>
            <person name="Meyerdierks A."/>
            <person name="Storesund J.E."/>
            <person name="Kallscheuer N."/>
            <person name="Luecker S."/>
            <person name="Lage O.M."/>
            <person name="Pohl T."/>
            <person name="Merkel B.J."/>
            <person name="Hornburger P."/>
            <person name="Mueller R.-W."/>
            <person name="Bruemmer F."/>
            <person name="Labrenz M."/>
            <person name="Spormann A.M."/>
            <person name="Op den Camp H."/>
            <person name="Overmann J."/>
            <person name="Amann R."/>
            <person name="Jetten M.S.M."/>
            <person name="Mascher T."/>
            <person name="Medema M.H."/>
            <person name="Devos D.P."/>
            <person name="Kaster A.-K."/>
            <person name="Ovreas L."/>
            <person name="Rohde M."/>
            <person name="Galperin M.Y."/>
            <person name="Jogler C."/>
        </authorList>
    </citation>
    <scope>NUCLEOTIDE SEQUENCE [LARGE SCALE GENOMIC DNA]</scope>
    <source>
        <strain evidence="5 6">Mal52</strain>
    </source>
</reference>
<evidence type="ECO:0000313" key="5">
    <source>
        <dbReference type="EMBL" id="QDU47515.1"/>
    </source>
</evidence>
<keyword evidence="2" id="KW-0238">DNA-binding</keyword>
<organism evidence="5 6">
    <name type="scientific">Symmachiella dynata</name>
    <dbReference type="NCBI Taxonomy" id="2527995"/>
    <lineage>
        <taxon>Bacteria</taxon>
        <taxon>Pseudomonadati</taxon>
        <taxon>Planctomycetota</taxon>
        <taxon>Planctomycetia</taxon>
        <taxon>Planctomycetales</taxon>
        <taxon>Planctomycetaceae</taxon>
        <taxon>Symmachiella</taxon>
    </lineage>
</organism>
<dbReference type="Pfam" id="PF07729">
    <property type="entry name" value="FCD"/>
    <property type="match status" value="1"/>
</dbReference>
<dbReference type="AlphaFoldDB" id="A0A517ZYG6"/>
<proteinExistence type="predicted"/>
<evidence type="ECO:0000259" key="4">
    <source>
        <dbReference type="PROSITE" id="PS50949"/>
    </source>
</evidence>
<keyword evidence="3" id="KW-0804">Transcription</keyword>
<dbReference type="PROSITE" id="PS50949">
    <property type="entry name" value="HTH_GNTR"/>
    <property type="match status" value="1"/>
</dbReference>
<evidence type="ECO:0000256" key="3">
    <source>
        <dbReference type="ARBA" id="ARBA00023163"/>
    </source>
</evidence>